<name>A0A327Z4U5_9ACTN</name>
<organism evidence="1 2">
    <name type="scientific">Actinoplanes lutulentus</name>
    <dbReference type="NCBI Taxonomy" id="1287878"/>
    <lineage>
        <taxon>Bacteria</taxon>
        <taxon>Bacillati</taxon>
        <taxon>Actinomycetota</taxon>
        <taxon>Actinomycetes</taxon>
        <taxon>Micromonosporales</taxon>
        <taxon>Micromonosporaceae</taxon>
        <taxon>Actinoplanes</taxon>
    </lineage>
</organism>
<evidence type="ECO:0000313" key="1">
    <source>
        <dbReference type="EMBL" id="RAK31333.1"/>
    </source>
</evidence>
<dbReference type="AlphaFoldDB" id="A0A327Z4U5"/>
<accession>A0A327Z4U5</accession>
<proteinExistence type="predicted"/>
<comment type="caution">
    <text evidence="1">The sequence shown here is derived from an EMBL/GenBank/DDBJ whole genome shotgun (WGS) entry which is preliminary data.</text>
</comment>
<dbReference type="RefSeq" id="WP_111652248.1">
    <property type="nucleotide sequence ID" value="NZ_JACHWI010000010.1"/>
</dbReference>
<gene>
    <name evidence="1" type="ORF">B0I29_115139</name>
</gene>
<dbReference type="OrthoDB" id="3290597at2"/>
<reference evidence="1 2" key="1">
    <citation type="submission" date="2018-06" db="EMBL/GenBank/DDBJ databases">
        <title>Genomic Encyclopedia of Type Strains, Phase III (KMG-III): the genomes of soil and plant-associated and newly described type strains.</title>
        <authorList>
            <person name="Whitman W."/>
        </authorList>
    </citation>
    <scope>NUCLEOTIDE SEQUENCE [LARGE SCALE GENOMIC DNA]</scope>
    <source>
        <strain evidence="1 2">CGMCC 4.7090</strain>
    </source>
</reference>
<evidence type="ECO:0000313" key="2">
    <source>
        <dbReference type="Proteomes" id="UP000249341"/>
    </source>
</evidence>
<protein>
    <submittedName>
        <fullName evidence="1">Uncharacterized protein</fullName>
    </submittedName>
</protein>
<dbReference type="Proteomes" id="UP000249341">
    <property type="component" value="Unassembled WGS sequence"/>
</dbReference>
<keyword evidence="2" id="KW-1185">Reference proteome</keyword>
<sequence>MTPRRLGQRGESTSAGDRSCRLHARWFSAEDGSNSLGGGLDFDTVMGWCERLAAGHDVTLPTGTSVLVGRRFLGAAKS</sequence>
<dbReference type="EMBL" id="QLMJ01000015">
    <property type="protein sequence ID" value="RAK31333.1"/>
    <property type="molecule type" value="Genomic_DNA"/>
</dbReference>